<dbReference type="PANTHER" id="PTHR37017">
    <property type="entry name" value="AB HYDROLASE-1 DOMAIN-CONTAINING PROTEIN-RELATED"/>
    <property type="match status" value="1"/>
</dbReference>
<reference evidence="2" key="1">
    <citation type="submission" date="2022-09" db="EMBL/GenBank/DDBJ databases">
        <title>Fusarium specimens isolated from Avocado Roots.</title>
        <authorList>
            <person name="Stajich J."/>
            <person name="Roper C."/>
            <person name="Heimlech-Rivalta G."/>
        </authorList>
    </citation>
    <scope>NUCLEOTIDE SEQUENCE</scope>
    <source>
        <strain evidence="2">CF00095</strain>
    </source>
</reference>
<dbReference type="InterPro" id="IPR029058">
    <property type="entry name" value="AB_hydrolase_fold"/>
</dbReference>
<proteinExistence type="predicted"/>
<accession>A0ABQ8RJJ2</accession>
<sequence length="253" mass="27069">MFSITERPVIAIIQGAWHRRPHYEAFAQALTSKGYTVLQPGNTTAGLVDNIKGKTYLDDVEVIRQTLQPSLDEGKKIVLVCHSYGGIPGSAATEGYQIHEREAKGLKGGIIHVVYVASFALPVKGLSLLAAVGGKFGPFLDRTEDALYLNEGAKDTFYNDLPSDEADKALAHCALQSTASLETPADFVATDITVPKTYVVCDIDHCIPLEGQKAMAGAMGESVTIESIHAGHVPFLSEEAMGKVVDIVGKISQ</sequence>
<gene>
    <name evidence="2" type="ORF">NW768_004140</name>
</gene>
<dbReference type="PANTHER" id="PTHR37017:SF11">
    <property type="entry name" value="ESTERASE_LIPASE_THIOESTERASE DOMAIN-CONTAINING PROTEIN"/>
    <property type="match status" value="1"/>
</dbReference>
<comment type="caution">
    <text evidence="2">The sequence shown here is derived from an EMBL/GenBank/DDBJ whole genome shotgun (WGS) entry which is preliminary data.</text>
</comment>
<organism evidence="2 3">
    <name type="scientific">Fusarium equiseti</name>
    <name type="common">Fusarium scirpi</name>
    <dbReference type="NCBI Taxonomy" id="61235"/>
    <lineage>
        <taxon>Eukaryota</taxon>
        <taxon>Fungi</taxon>
        <taxon>Dikarya</taxon>
        <taxon>Ascomycota</taxon>
        <taxon>Pezizomycotina</taxon>
        <taxon>Sordariomycetes</taxon>
        <taxon>Hypocreomycetidae</taxon>
        <taxon>Hypocreales</taxon>
        <taxon>Nectriaceae</taxon>
        <taxon>Fusarium</taxon>
        <taxon>Fusarium incarnatum-equiseti species complex</taxon>
    </lineage>
</organism>
<evidence type="ECO:0000313" key="3">
    <source>
        <dbReference type="Proteomes" id="UP001152024"/>
    </source>
</evidence>
<dbReference type="Pfam" id="PF12697">
    <property type="entry name" value="Abhydrolase_6"/>
    <property type="match status" value="1"/>
</dbReference>
<dbReference type="EMBL" id="JAOQBH010000005">
    <property type="protein sequence ID" value="KAJ4136525.1"/>
    <property type="molecule type" value="Genomic_DNA"/>
</dbReference>
<protein>
    <recommendedName>
        <fullName evidence="1">AB hydrolase-1 domain-containing protein</fullName>
    </recommendedName>
</protein>
<name>A0ABQ8RJJ2_FUSEQ</name>
<dbReference type="Gene3D" id="3.40.50.1820">
    <property type="entry name" value="alpha/beta hydrolase"/>
    <property type="match status" value="1"/>
</dbReference>
<feature type="domain" description="AB hydrolase-1" evidence="1">
    <location>
        <begin position="15"/>
        <end position="239"/>
    </location>
</feature>
<dbReference type="InterPro" id="IPR052897">
    <property type="entry name" value="Sec-Metab_Biosynth_Hydrolase"/>
</dbReference>
<dbReference type="SUPFAM" id="SSF53474">
    <property type="entry name" value="alpha/beta-Hydrolases"/>
    <property type="match status" value="1"/>
</dbReference>
<keyword evidence="3" id="KW-1185">Reference proteome</keyword>
<dbReference type="Proteomes" id="UP001152024">
    <property type="component" value="Unassembled WGS sequence"/>
</dbReference>
<dbReference type="InterPro" id="IPR000073">
    <property type="entry name" value="AB_hydrolase_1"/>
</dbReference>
<evidence type="ECO:0000313" key="2">
    <source>
        <dbReference type="EMBL" id="KAJ4136525.1"/>
    </source>
</evidence>
<evidence type="ECO:0000259" key="1">
    <source>
        <dbReference type="Pfam" id="PF12697"/>
    </source>
</evidence>